<evidence type="ECO:0000256" key="3">
    <source>
        <dbReference type="PROSITE-ProRule" id="PRU00023"/>
    </source>
</evidence>
<dbReference type="SUPFAM" id="SSF48403">
    <property type="entry name" value="Ankyrin repeat"/>
    <property type="match status" value="1"/>
</dbReference>
<accession>A0A317WP63</accession>
<feature type="non-terminal residue" evidence="4">
    <location>
        <position position="1"/>
    </location>
</feature>
<evidence type="ECO:0000313" key="4">
    <source>
        <dbReference type="EMBL" id="PWY88236.1"/>
    </source>
</evidence>
<dbReference type="AlphaFoldDB" id="A0A317WP63"/>
<dbReference type="InterPro" id="IPR002110">
    <property type="entry name" value="Ankyrin_rpt"/>
</dbReference>
<dbReference type="PANTHER" id="PTHR24171">
    <property type="entry name" value="ANKYRIN REPEAT DOMAIN-CONTAINING PROTEIN 39-RELATED"/>
    <property type="match status" value="1"/>
</dbReference>
<gene>
    <name evidence="4" type="ORF">BO70DRAFT_255684</name>
</gene>
<dbReference type="PROSITE" id="PS50297">
    <property type="entry name" value="ANK_REP_REGION"/>
    <property type="match status" value="1"/>
</dbReference>
<dbReference type="VEuPathDB" id="FungiDB:BO70DRAFT_255684"/>
<dbReference type="EMBL" id="MSFL01000005">
    <property type="protein sequence ID" value="PWY88236.1"/>
    <property type="molecule type" value="Genomic_DNA"/>
</dbReference>
<name>A0A317WP63_9EURO</name>
<protein>
    <submittedName>
        <fullName evidence="4">Ankyrin</fullName>
    </submittedName>
</protein>
<dbReference type="GeneID" id="37061084"/>
<feature type="non-terminal residue" evidence="4">
    <location>
        <position position="114"/>
    </location>
</feature>
<feature type="repeat" description="ANK" evidence="3">
    <location>
        <begin position="87"/>
        <end position="114"/>
    </location>
</feature>
<reference evidence="4 5" key="1">
    <citation type="submission" date="2016-12" db="EMBL/GenBank/DDBJ databases">
        <title>The genomes of Aspergillus section Nigri reveals drivers in fungal speciation.</title>
        <authorList>
            <consortium name="DOE Joint Genome Institute"/>
            <person name="Vesth T.C."/>
            <person name="Nybo J."/>
            <person name="Theobald S."/>
            <person name="Brandl J."/>
            <person name="Frisvad J.C."/>
            <person name="Nielsen K.F."/>
            <person name="Lyhne E.K."/>
            <person name="Kogle M.E."/>
            <person name="Kuo A."/>
            <person name="Riley R."/>
            <person name="Clum A."/>
            <person name="Nolan M."/>
            <person name="Lipzen A."/>
            <person name="Salamov A."/>
            <person name="Henrissat B."/>
            <person name="Wiebenga A."/>
            <person name="De Vries R.P."/>
            <person name="Grigoriev I.V."/>
            <person name="Mortensen U.H."/>
            <person name="Andersen M.R."/>
            <person name="Baker S.E."/>
        </authorList>
    </citation>
    <scope>NUCLEOTIDE SEQUENCE [LARGE SCALE GENOMIC DNA]</scope>
    <source>
        <strain evidence="4 5">CBS 117.55</strain>
    </source>
</reference>
<dbReference type="Pfam" id="PF12796">
    <property type="entry name" value="Ank_2"/>
    <property type="match status" value="1"/>
</dbReference>
<evidence type="ECO:0000256" key="1">
    <source>
        <dbReference type="ARBA" id="ARBA00022737"/>
    </source>
</evidence>
<dbReference type="OrthoDB" id="7464126at2759"/>
<dbReference type="RefSeq" id="XP_025401772.1">
    <property type="nucleotide sequence ID" value="XM_025538847.1"/>
</dbReference>
<keyword evidence="2 3" id="KW-0040">ANK repeat</keyword>
<evidence type="ECO:0000256" key="2">
    <source>
        <dbReference type="ARBA" id="ARBA00023043"/>
    </source>
</evidence>
<dbReference type="Proteomes" id="UP000247233">
    <property type="component" value="Unassembled WGS sequence"/>
</dbReference>
<evidence type="ECO:0000313" key="5">
    <source>
        <dbReference type="Proteomes" id="UP000247233"/>
    </source>
</evidence>
<dbReference type="STRING" id="1448321.A0A317WP63"/>
<keyword evidence="1" id="KW-0677">Repeat</keyword>
<proteinExistence type="predicted"/>
<comment type="caution">
    <text evidence="4">The sequence shown here is derived from an EMBL/GenBank/DDBJ whole genome shotgun (WGS) entry which is preliminary data.</text>
</comment>
<sequence length="114" mass="11606">IVETLLSRGASANVRSGEHAFPLNAAVCSPRRNIEILDALLRAGASVSNTGGRKHGSALQSAAFVGAEKMVERLIEAGAPLNDICGDYGTALSAAAGAGHERIVEILLKAGADV</sequence>
<dbReference type="Gene3D" id="1.25.40.20">
    <property type="entry name" value="Ankyrin repeat-containing domain"/>
    <property type="match status" value="1"/>
</dbReference>
<dbReference type="PROSITE" id="PS50088">
    <property type="entry name" value="ANK_REPEAT"/>
    <property type="match status" value="1"/>
</dbReference>
<organism evidence="4 5">
    <name type="scientific">Aspergillus heteromorphus CBS 117.55</name>
    <dbReference type="NCBI Taxonomy" id="1448321"/>
    <lineage>
        <taxon>Eukaryota</taxon>
        <taxon>Fungi</taxon>
        <taxon>Dikarya</taxon>
        <taxon>Ascomycota</taxon>
        <taxon>Pezizomycotina</taxon>
        <taxon>Eurotiomycetes</taxon>
        <taxon>Eurotiomycetidae</taxon>
        <taxon>Eurotiales</taxon>
        <taxon>Aspergillaceae</taxon>
        <taxon>Aspergillus</taxon>
        <taxon>Aspergillus subgen. Circumdati</taxon>
    </lineage>
</organism>
<keyword evidence="5" id="KW-1185">Reference proteome</keyword>
<dbReference type="InterPro" id="IPR036770">
    <property type="entry name" value="Ankyrin_rpt-contain_sf"/>
</dbReference>